<feature type="non-terminal residue" evidence="1">
    <location>
        <position position="1"/>
    </location>
</feature>
<name>X1GZZ0_9ZZZZ</name>
<dbReference type="EMBL" id="BARU01016607">
    <property type="protein sequence ID" value="GAH50425.1"/>
    <property type="molecule type" value="Genomic_DNA"/>
</dbReference>
<accession>X1GZZ0</accession>
<evidence type="ECO:0000313" key="1">
    <source>
        <dbReference type="EMBL" id="GAH50425.1"/>
    </source>
</evidence>
<comment type="caution">
    <text evidence="1">The sequence shown here is derived from an EMBL/GenBank/DDBJ whole genome shotgun (WGS) entry which is preliminary data.</text>
</comment>
<proteinExistence type="predicted"/>
<dbReference type="AlphaFoldDB" id="X1GZZ0"/>
<reference evidence="1" key="1">
    <citation type="journal article" date="2014" name="Front. Microbiol.">
        <title>High frequency of phylogenetically diverse reductive dehalogenase-homologous genes in deep subseafloor sedimentary metagenomes.</title>
        <authorList>
            <person name="Kawai M."/>
            <person name="Futagami T."/>
            <person name="Toyoda A."/>
            <person name="Takaki Y."/>
            <person name="Nishi S."/>
            <person name="Hori S."/>
            <person name="Arai W."/>
            <person name="Tsubouchi T."/>
            <person name="Morono Y."/>
            <person name="Uchiyama I."/>
            <person name="Ito T."/>
            <person name="Fujiyama A."/>
            <person name="Inagaki F."/>
            <person name="Takami H."/>
        </authorList>
    </citation>
    <scope>NUCLEOTIDE SEQUENCE</scope>
    <source>
        <strain evidence="1">Expedition CK06-06</strain>
    </source>
</reference>
<organism evidence="1">
    <name type="scientific">marine sediment metagenome</name>
    <dbReference type="NCBI Taxonomy" id="412755"/>
    <lineage>
        <taxon>unclassified sequences</taxon>
        <taxon>metagenomes</taxon>
        <taxon>ecological metagenomes</taxon>
    </lineage>
</organism>
<sequence length="54" mass="6283">QWFIDGKDKEDRLWTTGQTLGFIEAKLITLERGRQELKAIGYDNEHINVYLAGM</sequence>
<protein>
    <submittedName>
        <fullName evidence="1">Uncharacterized protein</fullName>
    </submittedName>
</protein>
<gene>
    <name evidence="1" type="ORF">S03H2_27600</name>
</gene>